<name>A0AAQ3M6R3_9PEZI</name>
<protein>
    <submittedName>
        <fullName evidence="2">Uncharacterized protein</fullName>
    </submittedName>
</protein>
<evidence type="ECO:0000256" key="1">
    <source>
        <dbReference type="SAM" id="MobiDB-lite"/>
    </source>
</evidence>
<dbReference type="EMBL" id="CP138587">
    <property type="protein sequence ID" value="WPH02364.1"/>
    <property type="molecule type" value="Genomic_DNA"/>
</dbReference>
<reference evidence="2 3" key="1">
    <citation type="submission" date="2023-11" db="EMBL/GenBank/DDBJ databases">
        <title>An acidophilic fungus is an integral part of prey digestion in a carnivorous sundew plant.</title>
        <authorList>
            <person name="Tsai I.J."/>
        </authorList>
    </citation>
    <scope>NUCLEOTIDE SEQUENCE [LARGE SCALE GENOMIC DNA]</scope>
    <source>
        <strain evidence="2">169a</strain>
    </source>
</reference>
<keyword evidence="3" id="KW-1185">Reference proteome</keyword>
<organism evidence="2 3">
    <name type="scientific">Acrodontium crateriforme</name>
    <dbReference type="NCBI Taxonomy" id="150365"/>
    <lineage>
        <taxon>Eukaryota</taxon>
        <taxon>Fungi</taxon>
        <taxon>Dikarya</taxon>
        <taxon>Ascomycota</taxon>
        <taxon>Pezizomycotina</taxon>
        <taxon>Dothideomycetes</taxon>
        <taxon>Dothideomycetidae</taxon>
        <taxon>Mycosphaerellales</taxon>
        <taxon>Teratosphaeriaceae</taxon>
        <taxon>Acrodontium</taxon>
    </lineage>
</organism>
<accession>A0AAQ3M6R3</accession>
<feature type="region of interest" description="Disordered" evidence="1">
    <location>
        <begin position="75"/>
        <end position="98"/>
    </location>
</feature>
<evidence type="ECO:0000313" key="2">
    <source>
        <dbReference type="EMBL" id="WPH02364.1"/>
    </source>
</evidence>
<gene>
    <name evidence="2" type="ORF">R9X50_00522700</name>
</gene>
<sequence length="258" mass="28054">MDISFATSPSLFDAALTVDSSGTSSSTASATPTGFPVFPNGQYISKFYVINPDPGLTHLDIDLYNECYLPRRPLPYANQKRSPQNTGPPRPDYLSDEPPCKRQGAMNTNCYIQNINGTFPGLQVSEKWQDQQHCFCTTYPFFDSASGCQKCFEEHGGIEGYHWFPQDYIDPVSSLYCAAAPPKTGLYPFVQHWASTNAAANVPGTTASNALGTRTAASLYYTAASTLSSSKGGSATSERVNRSLLEVVSFVTVIYLIS</sequence>
<dbReference type="AlphaFoldDB" id="A0AAQ3M6R3"/>
<evidence type="ECO:0000313" key="3">
    <source>
        <dbReference type="Proteomes" id="UP001303373"/>
    </source>
</evidence>
<dbReference type="Proteomes" id="UP001303373">
    <property type="component" value="Chromosome 8"/>
</dbReference>
<proteinExistence type="predicted"/>